<keyword evidence="3" id="KW-1003">Cell membrane</keyword>
<evidence type="ECO:0000313" key="11">
    <source>
        <dbReference type="EMBL" id="KAG7300115.1"/>
    </source>
</evidence>
<sequence>MVLNYEDIEEVPFEVTTAEVDRQFWDYFDNKVTSSLNFTTVPTSADPGGRDQGLILATYGVLLAVGAFGNMAVLVTLAKSRRRKSRVDFLMTHLAIADVCVTCGVIPLEIGWKYTNAWLAGNLCCKLLLVLRAFGLYLSSNVLVCISIDRFFAVLYPLRLHVARRRSRQMLAAAWLSALACSVPQSIVFRVLRHPRIVGFEQCVSFEAFSSEQQEVAYNVFCLCAMYFVPLVIITVCYLCIFQEIHRNSKELGDKVLAPRTSLTHVRLRRSDRRVLERARRRTLRMTVTIVSVFALCWLPYATMAMWYMVDRQSARRVSPRVQDLLFAMAVSNSCMNPLVYGSYALGVRAAVRRAVGRACCARAAASDTLGNSGSGSNKNKQNLEVPMMIKNGRVRPRMGVRFAETSLTAVPSRPEPPRPRGVA</sequence>
<keyword evidence="8" id="KW-0807">Transducer</keyword>
<evidence type="ECO:0000256" key="5">
    <source>
        <dbReference type="ARBA" id="ARBA00022989"/>
    </source>
</evidence>
<keyword evidence="6 9" id="KW-0472">Membrane</keyword>
<dbReference type="PROSITE" id="PS00237">
    <property type="entry name" value="G_PROTEIN_RECEP_F1_1"/>
    <property type="match status" value="1"/>
</dbReference>
<dbReference type="Pfam" id="PF00001">
    <property type="entry name" value="7tm_1"/>
    <property type="match status" value="1"/>
</dbReference>
<dbReference type="Proteomes" id="UP000823941">
    <property type="component" value="Chromosome 21"/>
</dbReference>
<dbReference type="Gene3D" id="1.20.1070.10">
    <property type="entry name" value="Rhodopsin 7-helix transmembrane proteins"/>
    <property type="match status" value="1"/>
</dbReference>
<dbReference type="PROSITE" id="PS50262">
    <property type="entry name" value="G_PROTEIN_RECEP_F1_2"/>
    <property type="match status" value="1"/>
</dbReference>
<name>A0ABQ7Q4E1_PLUXY</name>
<feature type="transmembrane region" description="Helical" evidence="9">
    <location>
        <begin position="54"/>
        <end position="77"/>
    </location>
</feature>
<organism evidence="11 12">
    <name type="scientific">Plutella xylostella</name>
    <name type="common">Diamondback moth</name>
    <name type="synonym">Plutella maculipennis</name>
    <dbReference type="NCBI Taxonomy" id="51655"/>
    <lineage>
        <taxon>Eukaryota</taxon>
        <taxon>Metazoa</taxon>
        <taxon>Ecdysozoa</taxon>
        <taxon>Arthropoda</taxon>
        <taxon>Hexapoda</taxon>
        <taxon>Insecta</taxon>
        <taxon>Pterygota</taxon>
        <taxon>Neoptera</taxon>
        <taxon>Endopterygota</taxon>
        <taxon>Lepidoptera</taxon>
        <taxon>Glossata</taxon>
        <taxon>Ditrysia</taxon>
        <taxon>Yponomeutoidea</taxon>
        <taxon>Plutellidae</taxon>
        <taxon>Plutella</taxon>
    </lineage>
</organism>
<dbReference type="PRINTS" id="PR00237">
    <property type="entry name" value="GPCRRHODOPSN"/>
</dbReference>
<comment type="caution">
    <text evidence="11">The sequence shown here is derived from an EMBL/GenBank/DDBJ whole genome shotgun (WGS) entry which is preliminary data.</text>
</comment>
<comment type="subcellular location">
    <subcellularLocation>
        <location evidence="1">Cell membrane</location>
        <topology evidence="1">Multi-pass membrane protein</topology>
    </subcellularLocation>
</comment>
<keyword evidence="4 8" id="KW-0812">Transmembrane</keyword>
<dbReference type="SUPFAM" id="SSF81321">
    <property type="entry name" value="Family A G protein-coupled receptor-like"/>
    <property type="match status" value="1"/>
</dbReference>
<dbReference type="PANTHER" id="PTHR24241">
    <property type="entry name" value="NEUROPEPTIDE RECEPTOR-RELATED G-PROTEIN COUPLED RECEPTOR"/>
    <property type="match status" value="1"/>
</dbReference>
<evidence type="ECO:0000256" key="3">
    <source>
        <dbReference type="ARBA" id="ARBA00022475"/>
    </source>
</evidence>
<dbReference type="InterPro" id="IPR017452">
    <property type="entry name" value="GPCR_Rhodpsn_7TM"/>
</dbReference>
<keyword evidence="12" id="KW-1185">Reference proteome</keyword>
<reference evidence="11 12" key="1">
    <citation type="submission" date="2021-06" db="EMBL/GenBank/DDBJ databases">
        <title>A haploid diamondback moth (Plutella xylostella L.) genome assembly resolves 31 chromosomes and identifies a diamide resistance mutation.</title>
        <authorList>
            <person name="Ward C.M."/>
            <person name="Perry K.D."/>
            <person name="Baker G."/>
            <person name="Powis K."/>
            <person name="Heckel D.G."/>
            <person name="Baxter S.W."/>
        </authorList>
    </citation>
    <scope>NUCLEOTIDE SEQUENCE [LARGE SCALE GENOMIC DNA]</scope>
    <source>
        <strain evidence="11 12">LV</strain>
        <tissue evidence="11">Single pupa</tissue>
    </source>
</reference>
<feature type="transmembrane region" description="Helical" evidence="9">
    <location>
        <begin position="288"/>
        <end position="310"/>
    </location>
</feature>
<protein>
    <recommendedName>
        <fullName evidence="10">G-protein coupled receptors family 1 profile domain-containing protein</fullName>
    </recommendedName>
</protein>
<feature type="transmembrane region" description="Helical" evidence="9">
    <location>
        <begin position="136"/>
        <end position="158"/>
    </location>
</feature>
<evidence type="ECO:0000256" key="1">
    <source>
        <dbReference type="ARBA" id="ARBA00004651"/>
    </source>
</evidence>
<feature type="transmembrane region" description="Helical" evidence="9">
    <location>
        <begin position="170"/>
        <end position="192"/>
    </location>
</feature>
<evidence type="ECO:0000256" key="8">
    <source>
        <dbReference type="RuleBase" id="RU000688"/>
    </source>
</evidence>
<dbReference type="InterPro" id="IPR000276">
    <property type="entry name" value="GPCR_Rhodpsn"/>
</dbReference>
<dbReference type="PANTHER" id="PTHR24241:SF190">
    <property type="entry name" value="CARDIOACCELERATORY PEPTIDE RECEPTOR-LIKE PROTEIN"/>
    <property type="match status" value="1"/>
</dbReference>
<feature type="transmembrane region" description="Helical" evidence="9">
    <location>
        <begin position="89"/>
        <end position="108"/>
    </location>
</feature>
<evidence type="ECO:0000313" key="12">
    <source>
        <dbReference type="Proteomes" id="UP000823941"/>
    </source>
</evidence>
<evidence type="ECO:0000256" key="9">
    <source>
        <dbReference type="SAM" id="Phobius"/>
    </source>
</evidence>
<gene>
    <name evidence="11" type="ORF">JYU34_015657</name>
</gene>
<comment type="similarity">
    <text evidence="2 8">Belongs to the G-protein coupled receptor 1 family.</text>
</comment>
<feature type="domain" description="G-protein coupled receptors family 1 profile" evidence="10">
    <location>
        <begin position="69"/>
        <end position="341"/>
    </location>
</feature>
<proteinExistence type="inferred from homology"/>
<evidence type="ECO:0000256" key="4">
    <source>
        <dbReference type="ARBA" id="ARBA00022692"/>
    </source>
</evidence>
<keyword evidence="5 9" id="KW-1133">Transmembrane helix</keyword>
<evidence type="ECO:0000259" key="10">
    <source>
        <dbReference type="PROSITE" id="PS50262"/>
    </source>
</evidence>
<keyword evidence="8" id="KW-0297">G-protein coupled receptor</keyword>
<evidence type="ECO:0000256" key="7">
    <source>
        <dbReference type="ARBA" id="ARBA00023170"/>
    </source>
</evidence>
<keyword evidence="7 8" id="KW-0675">Receptor</keyword>
<dbReference type="EMBL" id="JAHIBW010000021">
    <property type="protein sequence ID" value="KAG7300115.1"/>
    <property type="molecule type" value="Genomic_DNA"/>
</dbReference>
<feature type="transmembrane region" description="Helical" evidence="9">
    <location>
        <begin position="216"/>
        <end position="241"/>
    </location>
</feature>
<evidence type="ECO:0000256" key="2">
    <source>
        <dbReference type="ARBA" id="ARBA00010663"/>
    </source>
</evidence>
<accession>A0ABQ7Q4E1</accession>
<evidence type="ECO:0000256" key="6">
    <source>
        <dbReference type="ARBA" id="ARBA00023136"/>
    </source>
</evidence>